<dbReference type="SMART" id="SM01230">
    <property type="entry name" value="Gln-synt_C"/>
    <property type="match status" value="1"/>
</dbReference>
<dbReference type="Gene3D" id="3.10.20.70">
    <property type="entry name" value="Glutamine synthetase, N-terminal domain"/>
    <property type="match status" value="1"/>
</dbReference>
<dbReference type="GO" id="GO:0006542">
    <property type="term" value="P:glutamine biosynthetic process"/>
    <property type="evidence" value="ECO:0007669"/>
    <property type="project" value="InterPro"/>
</dbReference>
<feature type="domain" description="GS catalytic" evidence="9">
    <location>
        <begin position="126"/>
        <end position="462"/>
    </location>
</feature>
<dbReference type="SUPFAM" id="SSF55931">
    <property type="entry name" value="Glutamine synthetase/guanido kinase"/>
    <property type="match status" value="1"/>
</dbReference>
<dbReference type="InterPro" id="IPR008146">
    <property type="entry name" value="Gln_synth_cat_dom"/>
</dbReference>
<dbReference type="SUPFAM" id="SSF54368">
    <property type="entry name" value="Glutamine synthetase, N-terminal domain"/>
    <property type="match status" value="1"/>
</dbReference>
<dbReference type="FunFam" id="3.30.590.10:FF:000005">
    <property type="entry name" value="Probable glutamine synthetase"/>
    <property type="match status" value="1"/>
</dbReference>
<evidence type="ECO:0000256" key="4">
    <source>
        <dbReference type="ARBA" id="ARBA00022840"/>
    </source>
</evidence>
<keyword evidence="2" id="KW-0436">Ligase</keyword>
<comment type="function">
    <text evidence="5">Involved in nitrogen metabolism via ammonium assimilation. Catalyzes the ATP-dependent biosynthesis of glutamine from glutamate and ammonia.</text>
</comment>
<keyword evidence="4" id="KW-0067">ATP-binding</keyword>
<dbReference type="GO" id="GO:0005524">
    <property type="term" value="F:ATP binding"/>
    <property type="evidence" value="ECO:0007669"/>
    <property type="project" value="UniProtKB-KW"/>
</dbReference>
<evidence type="ECO:0000256" key="5">
    <source>
        <dbReference type="ARBA" id="ARBA00045640"/>
    </source>
</evidence>
<dbReference type="Gene3D" id="3.30.590.10">
    <property type="entry name" value="Glutamine synthetase/guanido kinase, catalytic domain"/>
    <property type="match status" value="1"/>
</dbReference>
<dbReference type="InterPro" id="IPR014746">
    <property type="entry name" value="Gln_synth/guanido_kin_cat_dom"/>
</dbReference>
<dbReference type="GO" id="GO:0006576">
    <property type="term" value="P:biogenic amine metabolic process"/>
    <property type="evidence" value="ECO:0007669"/>
    <property type="project" value="UniProtKB-ARBA"/>
</dbReference>
<proteinExistence type="inferred from homology"/>
<reference evidence="10" key="1">
    <citation type="submission" date="2020-02" db="EMBL/GenBank/DDBJ databases">
        <authorList>
            <person name="Meier V. D."/>
        </authorList>
    </citation>
    <scope>NUCLEOTIDE SEQUENCE</scope>
    <source>
        <strain evidence="10">AVDCRST_MAG94</strain>
    </source>
</reference>
<name>A0A6J4NK03_9CYAN</name>
<evidence type="ECO:0000259" key="9">
    <source>
        <dbReference type="PROSITE" id="PS51987"/>
    </source>
</evidence>
<dbReference type="PROSITE" id="PS51987">
    <property type="entry name" value="GS_CATALYTIC"/>
    <property type="match status" value="1"/>
</dbReference>
<protein>
    <submittedName>
        <fullName evidence="10">Glutamine synthetase family protein</fullName>
    </submittedName>
</protein>
<gene>
    <name evidence="10" type="ORF">AVDCRST_MAG94-5369</name>
</gene>
<dbReference type="GO" id="GO:0004356">
    <property type="term" value="F:glutamine synthetase activity"/>
    <property type="evidence" value="ECO:0007669"/>
    <property type="project" value="InterPro"/>
</dbReference>
<evidence type="ECO:0000256" key="2">
    <source>
        <dbReference type="ARBA" id="ARBA00022598"/>
    </source>
</evidence>
<dbReference type="Pfam" id="PF00120">
    <property type="entry name" value="Gln-synt_C"/>
    <property type="match status" value="1"/>
</dbReference>
<dbReference type="EMBL" id="CADCTY010001840">
    <property type="protein sequence ID" value="CAA9390347.1"/>
    <property type="molecule type" value="Genomic_DNA"/>
</dbReference>
<accession>A0A6J4NK03</accession>
<evidence type="ECO:0000259" key="8">
    <source>
        <dbReference type="PROSITE" id="PS51986"/>
    </source>
</evidence>
<keyword evidence="3" id="KW-0547">Nucleotide-binding</keyword>
<dbReference type="InterPro" id="IPR008147">
    <property type="entry name" value="Gln_synt_N"/>
</dbReference>
<organism evidence="10">
    <name type="scientific">uncultured Leptolyngbya sp</name>
    <dbReference type="NCBI Taxonomy" id="332963"/>
    <lineage>
        <taxon>Bacteria</taxon>
        <taxon>Bacillati</taxon>
        <taxon>Cyanobacteriota</taxon>
        <taxon>Cyanophyceae</taxon>
        <taxon>Leptolyngbyales</taxon>
        <taxon>Leptolyngbyaceae</taxon>
        <taxon>Leptolyngbya group</taxon>
        <taxon>Leptolyngbya</taxon>
        <taxon>environmental samples</taxon>
    </lineage>
</organism>
<dbReference type="AlphaFoldDB" id="A0A6J4NK03"/>
<evidence type="ECO:0000256" key="7">
    <source>
        <dbReference type="RuleBase" id="RU000384"/>
    </source>
</evidence>
<evidence type="ECO:0000256" key="6">
    <source>
        <dbReference type="PROSITE-ProRule" id="PRU01330"/>
    </source>
</evidence>
<evidence type="ECO:0000256" key="1">
    <source>
        <dbReference type="ARBA" id="ARBA00009897"/>
    </source>
</evidence>
<dbReference type="InterPro" id="IPR036651">
    <property type="entry name" value="Gln_synt_N_sf"/>
</dbReference>
<sequence length="462" mass="52441">MINPKIRGLLTVDALKELVETEAIETVLTVFPDLYGRLVGKRIMGDYFIHDVLPHGVHACDYLLACDMEMDPIPGYQFTSWASGYGDFRLIPDLTTLRLASWLEKTAIVLCDVLNEEEDIPVSVAPRNILRKQVEAAAALGYTAMGASELELYVFADSYEEARRKHYHDLQPIGSYIEDYHIFQGTKEEFVIGAIRKHLDRSGVPVEFSKGEWGPGQQEINLRYTDFLEMCDRHVLYKHLAKEIAWQNNVAVTFMAKWDERYAGSSMHIHASLWDSAGKALFPGDEPFGSVHSSPLFRWFLGGWMTHIREIFAFYAPYPSSYKRYVAGSFAPTGIAWSYDNRTAGFRVLGHGAALRLECRAPGADANPYLAFAVTLAAGLDGIRNQIEPPSMFEGDVYAAQELPQVPSSLNESIHELEKSTWAREVLGVDVVEHYLHFFRTEQRKFDEVVTSWERSRYFERA</sequence>
<dbReference type="PANTHER" id="PTHR43785">
    <property type="entry name" value="GAMMA-GLUTAMYLPUTRESCINE SYNTHETASE"/>
    <property type="match status" value="1"/>
</dbReference>
<evidence type="ECO:0000256" key="3">
    <source>
        <dbReference type="ARBA" id="ARBA00022741"/>
    </source>
</evidence>
<evidence type="ECO:0000313" key="10">
    <source>
        <dbReference type="EMBL" id="CAA9390347.1"/>
    </source>
</evidence>
<dbReference type="PROSITE" id="PS51986">
    <property type="entry name" value="GS_BETA_GRASP"/>
    <property type="match status" value="1"/>
</dbReference>
<comment type="similarity">
    <text evidence="1 6 7">Belongs to the glutamine synthetase family.</text>
</comment>
<dbReference type="PANTHER" id="PTHR43785:SF12">
    <property type="entry name" value="TYPE-1 GLUTAMINE SYNTHETASE 2"/>
    <property type="match status" value="1"/>
</dbReference>
<dbReference type="GO" id="GO:0042402">
    <property type="term" value="P:biogenic amine catabolic process"/>
    <property type="evidence" value="ECO:0007669"/>
    <property type="project" value="UniProtKB-ARBA"/>
</dbReference>
<feature type="domain" description="GS beta-grasp" evidence="8">
    <location>
        <begin position="22"/>
        <end position="118"/>
    </location>
</feature>